<dbReference type="CDD" id="cd13688">
    <property type="entry name" value="PBP2_GltI_DEBP"/>
    <property type="match status" value="1"/>
</dbReference>
<dbReference type="SUPFAM" id="SSF53850">
    <property type="entry name" value="Periplasmic binding protein-like II"/>
    <property type="match status" value="1"/>
</dbReference>
<evidence type="ECO:0000256" key="1">
    <source>
        <dbReference type="ARBA" id="ARBA00010333"/>
    </source>
</evidence>
<evidence type="ECO:0000313" key="5">
    <source>
        <dbReference type="EMBL" id="MEQ6916627.1"/>
    </source>
</evidence>
<sequence>MDVIAQGARGFANSWPSSSKGETLNKNRLHAQPNKGMKMKRLGTLLTAAAIGLSTIGTAGAQEFGPTLDKIKESGVITIGHRETSVPFSYLGEDKQPVGYTVDICMQIVDEIKNEIGVDELDIRWVPVTPQTRIPLMSNGTLNLECGSTTNNLTRQQQVDYAAITYITGTKLLTKKGSGIETVEDLAGKPIALAQGTTNERVVKAAIEERDIQDVNIVSVRDHAEGFLALQTDRVDAYSTDDILLYGLIEKARNPETYAVVGDFLSYDPYAIMLPQNDSKFRLVVNRRLAELFRTGEIEEIYSKWFKPMSVPMSDLLSANFKINALPK</sequence>
<dbReference type="InterPro" id="IPR051455">
    <property type="entry name" value="Bact_solute-bind_prot3"/>
</dbReference>
<reference evidence="5 6" key="1">
    <citation type="submission" date="2024-05" db="EMBL/GenBank/DDBJ databases">
        <title>Halomonas sp. SSM6 16S ribosomal RNA gene Genome sequencing and assembly.</title>
        <authorList>
            <person name="Yook S."/>
        </authorList>
    </citation>
    <scope>NUCLEOTIDE SEQUENCE [LARGE SCALE GENOMIC DNA]</scope>
    <source>
        <strain evidence="5 6">SSM6</strain>
    </source>
</reference>
<proteinExistence type="inferred from homology"/>
<keyword evidence="2" id="KW-0813">Transport</keyword>
<evidence type="ECO:0000313" key="6">
    <source>
        <dbReference type="Proteomes" id="UP001442468"/>
    </source>
</evidence>
<dbReference type="Pfam" id="PF00497">
    <property type="entry name" value="SBP_bac_3"/>
    <property type="match status" value="1"/>
</dbReference>
<feature type="domain" description="Solute-binding protein family 3/N-terminal" evidence="4">
    <location>
        <begin position="76"/>
        <end position="309"/>
    </location>
</feature>
<protein>
    <submittedName>
        <fullName evidence="5">Amino acid ABC transporter substrate-binding protein</fullName>
    </submittedName>
</protein>
<dbReference type="PANTHER" id="PTHR30085">
    <property type="entry name" value="AMINO ACID ABC TRANSPORTER PERMEASE"/>
    <property type="match status" value="1"/>
</dbReference>
<dbReference type="SMART" id="SM00062">
    <property type="entry name" value="PBPb"/>
    <property type="match status" value="1"/>
</dbReference>
<evidence type="ECO:0000256" key="3">
    <source>
        <dbReference type="ARBA" id="ARBA00022729"/>
    </source>
</evidence>
<dbReference type="Proteomes" id="UP001442468">
    <property type="component" value="Unassembled WGS sequence"/>
</dbReference>
<accession>A0ABV1NC63</accession>
<keyword evidence="6" id="KW-1185">Reference proteome</keyword>
<comment type="caution">
    <text evidence="5">The sequence shown here is derived from an EMBL/GenBank/DDBJ whole genome shotgun (WGS) entry which is preliminary data.</text>
</comment>
<dbReference type="InterPro" id="IPR001638">
    <property type="entry name" value="Solute-binding_3/MltF_N"/>
</dbReference>
<comment type="similarity">
    <text evidence="1">Belongs to the bacterial solute-binding protein 3 family.</text>
</comment>
<name>A0ABV1NC63_9GAMM</name>
<organism evidence="5 6">
    <name type="scientific">Halomonas aquatica</name>
    <dbReference type="NCBI Taxonomy" id="3151123"/>
    <lineage>
        <taxon>Bacteria</taxon>
        <taxon>Pseudomonadati</taxon>
        <taxon>Pseudomonadota</taxon>
        <taxon>Gammaproteobacteria</taxon>
        <taxon>Oceanospirillales</taxon>
        <taxon>Halomonadaceae</taxon>
        <taxon>Halomonas</taxon>
    </lineage>
</organism>
<evidence type="ECO:0000256" key="2">
    <source>
        <dbReference type="ARBA" id="ARBA00022448"/>
    </source>
</evidence>
<keyword evidence="3" id="KW-0732">Signal</keyword>
<evidence type="ECO:0000259" key="4">
    <source>
        <dbReference type="SMART" id="SM00062"/>
    </source>
</evidence>
<dbReference type="PANTHER" id="PTHR30085:SF2">
    <property type="entry name" value="GLUTAMATE_ASPARTATE IMPORT SOLUTE-BINDING PROTEIN"/>
    <property type="match status" value="1"/>
</dbReference>
<gene>
    <name evidence="5" type="ORF">ABE960_03665</name>
</gene>
<dbReference type="RefSeq" id="WP_349760899.1">
    <property type="nucleotide sequence ID" value="NZ_JBEGCJ010000002.1"/>
</dbReference>
<dbReference type="Gene3D" id="3.40.190.10">
    <property type="entry name" value="Periplasmic binding protein-like II"/>
    <property type="match status" value="2"/>
</dbReference>
<dbReference type="EMBL" id="JBEGCJ010000002">
    <property type="protein sequence ID" value="MEQ6916627.1"/>
    <property type="molecule type" value="Genomic_DNA"/>
</dbReference>